<name>X0VUM9_9ZZZZ</name>
<dbReference type="AlphaFoldDB" id="X0VUM9"/>
<proteinExistence type="predicted"/>
<dbReference type="Gene3D" id="1.10.150.130">
    <property type="match status" value="1"/>
</dbReference>
<organism evidence="3">
    <name type="scientific">marine sediment metagenome</name>
    <dbReference type="NCBI Taxonomy" id="412755"/>
    <lineage>
        <taxon>unclassified sequences</taxon>
        <taxon>metagenomes</taxon>
        <taxon>ecological metagenomes</taxon>
    </lineage>
</organism>
<protein>
    <recommendedName>
        <fullName evidence="2">Core-binding (CB) domain-containing protein</fullName>
    </recommendedName>
</protein>
<reference evidence="3" key="1">
    <citation type="journal article" date="2014" name="Front. Microbiol.">
        <title>High frequency of phylogenetically diverse reductive dehalogenase-homologous genes in deep subseafloor sedimentary metagenomes.</title>
        <authorList>
            <person name="Kawai M."/>
            <person name="Futagami T."/>
            <person name="Toyoda A."/>
            <person name="Takaki Y."/>
            <person name="Nishi S."/>
            <person name="Hori S."/>
            <person name="Arai W."/>
            <person name="Tsubouchi T."/>
            <person name="Morono Y."/>
            <person name="Uchiyama I."/>
            <person name="Ito T."/>
            <person name="Fujiyama A."/>
            <person name="Inagaki F."/>
            <person name="Takami H."/>
        </authorList>
    </citation>
    <scope>NUCLEOTIDE SEQUENCE</scope>
    <source>
        <strain evidence="3">Expedition CK06-06</strain>
    </source>
</reference>
<dbReference type="GO" id="GO:0003677">
    <property type="term" value="F:DNA binding"/>
    <property type="evidence" value="ECO:0007669"/>
    <property type="project" value="UniProtKB-KW"/>
</dbReference>
<evidence type="ECO:0000256" key="1">
    <source>
        <dbReference type="ARBA" id="ARBA00023125"/>
    </source>
</evidence>
<keyword evidence="1" id="KW-0238">DNA-binding</keyword>
<evidence type="ECO:0000259" key="2">
    <source>
        <dbReference type="PROSITE" id="PS51900"/>
    </source>
</evidence>
<comment type="caution">
    <text evidence="3">The sequence shown here is derived from an EMBL/GenBank/DDBJ whole genome shotgun (WGS) entry which is preliminary data.</text>
</comment>
<accession>X0VUM9</accession>
<dbReference type="InterPro" id="IPR004107">
    <property type="entry name" value="Integrase_SAM-like_N"/>
</dbReference>
<dbReference type="SUPFAM" id="SSF56349">
    <property type="entry name" value="DNA breaking-rejoining enzymes"/>
    <property type="match status" value="1"/>
</dbReference>
<dbReference type="GO" id="GO:0015074">
    <property type="term" value="P:DNA integration"/>
    <property type="evidence" value="ECO:0007669"/>
    <property type="project" value="InterPro"/>
</dbReference>
<feature type="domain" description="Core-binding (CB)" evidence="2">
    <location>
        <begin position="8"/>
        <end position="99"/>
    </location>
</feature>
<dbReference type="InterPro" id="IPR044068">
    <property type="entry name" value="CB"/>
</dbReference>
<dbReference type="Pfam" id="PF02899">
    <property type="entry name" value="Phage_int_SAM_1"/>
    <property type="match status" value="1"/>
</dbReference>
<dbReference type="InterPro" id="IPR010998">
    <property type="entry name" value="Integrase_recombinase_N"/>
</dbReference>
<dbReference type="EMBL" id="BARS01034425">
    <property type="protein sequence ID" value="GAG22099.1"/>
    <property type="molecule type" value="Genomic_DNA"/>
</dbReference>
<dbReference type="PROSITE" id="PS51900">
    <property type="entry name" value="CB"/>
    <property type="match status" value="1"/>
</dbReference>
<dbReference type="InterPro" id="IPR011010">
    <property type="entry name" value="DNA_brk_join_enz"/>
</dbReference>
<gene>
    <name evidence="3" type="ORF">S01H1_53181</name>
</gene>
<feature type="non-terminal residue" evidence="3">
    <location>
        <position position="99"/>
    </location>
</feature>
<evidence type="ECO:0000313" key="3">
    <source>
        <dbReference type="EMBL" id="GAG22099.1"/>
    </source>
</evidence>
<sequence>MNRRSPGLKISKAIPGFLNYKSAEGLSPRTIYSYRRDLELWLTQQDDVDIREVSSQDVRDYLNYLRTEYTPRRLTGNNDKPLSSKTIRNVWISLSSFFS</sequence>